<feature type="region of interest" description="Disordered" evidence="2">
    <location>
        <begin position="1"/>
        <end position="25"/>
    </location>
</feature>
<evidence type="ECO:0000256" key="1">
    <source>
        <dbReference type="SAM" id="Coils"/>
    </source>
</evidence>
<keyword evidence="1" id="KW-0175">Coiled coil</keyword>
<dbReference type="OrthoDB" id="307054at2759"/>
<evidence type="ECO:0000256" key="2">
    <source>
        <dbReference type="SAM" id="MobiDB-lite"/>
    </source>
</evidence>
<keyword evidence="4" id="KW-1185">Reference proteome</keyword>
<dbReference type="Proteomes" id="UP000692954">
    <property type="component" value="Unassembled WGS sequence"/>
</dbReference>
<feature type="coiled-coil region" evidence="1">
    <location>
        <begin position="185"/>
        <end position="360"/>
    </location>
</feature>
<sequence length="483" mass="57571">MRKQTHQSRQSFSCNPKFREKPLNESQVSNLVTENQKLLQQNDKLIQQLEHLREEYESLATSGIQSVKSQRNKKIEFDQSCEEMNKLKIQKEKLIVDNECLRRTITKLQYQLDEKSKFIEKLQNSQNDYEQLKQRLEETVQVVNDLEIQLQDQYQQQKQFEYNQKVITISNLDAQEHLSSHQKMNEIQISQLKEQNNKLNKLLEERLIQLENITKLLNQRNEAYNKLQESYDQDLIDLRQNNQKQIFNSSDKEKKALQIQVNQLKQQLEKQQLNNNQNQQKVQQKIDEESQKIIQDLQSLLKQKEYQVKVLEQKCDELQQNTKDIQTTIASNNYANSQNYQHMQQSLQVLMKELDMQKQQNQKIIYDYNQMRNLNQQLTEKLSFYSQSQQKMIHNYSHSFVSSPGRLDTYPIKTSSVLTNRTNIIQNAPDSPFRKQKLHLLFTDEQQKMPSNISTKKIVQVASKLFEVDQNQQSNKDRFLLHD</sequence>
<reference evidence="3" key="1">
    <citation type="submission" date="2021-01" db="EMBL/GenBank/DDBJ databases">
        <authorList>
            <consortium name="Genoscope - CEA"/>
            <person name="William W."/>
        </authorList>
    </citation>
    <scope>NUCLEOTIDE SEQUENCE</scope>
</reference>
<comment type="caution">
    <text evidence="3">The sequence shown here is derived from an EMBL/GenBank/DDBJ whole genome shotgun (WGS) entry which is preliminary data.</text>
</comment>
<protein>
    <submittedName>
        <fullName evidence="3">Uncharacterized protein</fullName>
    </submittedName>
</protein>
<feature type="coiled-coil region" evidence="1">
    <location>
        <begin position="28"/>
        <end position="156"/>
    </location>
</feature>
<dbReference type="EMBL" id="CAJJDN010000018">
    <property type="protein sequence ID" value="CAD8063501.1"/>
    <property type="molecule type" value="Genomic_DNA"/>
</dbReference>
<dbReference type="AlphaFoldDB" id="A0A8S1LAU9"/>
<evidence type="ECO:0000313" key="4">
    <source>
        <dbReference type="Proteomes" id="UP000692954"/>
    </source>
</evidence>
<proteinExistence type="predicted"/>
<accession>A0A8S1LAU9</accession>
<evidence type="ECO:0000313" key="3">
    <source>
        <dbReference type="EMBL" id="CAD8063501.1"/>
    </source>
</evidence>
<organism evidence="3 4">
    <name type="scientific">Paramecium sonneborni</name>
    <dbReference type="NCBI Taxonomy" id="65129"/>
    <lineage>
        <taxon>Eukaryota</taxon>
        <taxon>Sar</taxon>
        <taxon>Alveolata</taxon>
        <taxon>Ciliophora</taxon>
        <taxon>Intramacronucleata</taxon>
        <taxon>Oligohymenophorea</taxon>
        <taxon>Peniculida</taxon>
        <taxon>Parameciidae</taxon>
        <taxon>Paramecium</taxon>
    </lineage>
</organism>
<name>A0A8S1LAU9_9CILI</name>
<gene>
    <name evidence="3" type="ORF">PSON_ATCC_30995.1.T0180015</name>
</gene>